<protein>
    <submittedName>
        <fullName evidence="1">Uncharacterized protein</fullName>
    </submittedName>
</protein>
<dbReference type="EMBL" id="BARS01013385">
    <property type="protein sequence ID" value="GAF96261.1"/>
    <property type="molecule type" value="Genomic_DNA"/>
</dbReference>
<feature type="non-terminal residue" evidence="1">
    <location>
        <position position="1"/>
    </location>
</feature>
<accession>X0UAA7</accession>
<gene>
    <name evidence="1" type="ORF">S01H1_23273</name>
</gene>
<comment type="caution">
    <text evidence="1">The sequence shown here is derived from an EMBL/GenBank/DDBJ whole genome shotgun (WGS) entry which is preliminary data.</text>
</comment>
<reference evidence="1" key="1">
    <citation type="journal article" date="2014" name="Front. Microbiol.">
        <title>High frequency of phylogenetically diverse reductive dehalogenase-homologous genes in deep subseafloor sedimentary metagenomes.</title>
        <authorList>
            <person name="Kawai M."/>
            <person name="Futagami T."/>
            <person name="Toyoda A."/>
            <person name="Takaki Y."/>
            <person name="Nishi S."/>
            <person name="Hori S."/>
            <person name="Arai W."/>
            <person name="Tsubouchi T."/>
            <person name="Morono Y."/>
            <person name="Uchiyama I."/>
            <person name="Ito T."/>
            <person name="Fujiyama A."/>
            <person name="Inagaki F."/>
            <person name="Takami H."/>
        </authorList>
    </citation>
    <scope>NUCLEOTIDE SEQUENCE</scope>
    <source>
        <strain evidence="1">Expedition CK06-06</strain>
    </source>
</reference>
<evidence type="ECO:0000313" key="1">
    <source>
        <dbReference type="EMBL" id="GAF96261.1"/>
    </source>
</evidence>
<feature type="non-terminal residue" evidence="1">
    <location>
        <position position="153"/>
    </location>
</feature>
<proteinExistence type="predicted"/>
<dbReference type="SUPFAM" id="SSF53448">
    <property type="entry name" value="Nucleotide-diphospho-sugar transferases"/>
    <property type="match status" value="1"/>
</dbReference>
<dbReference type="InterPro" id="IPR029044">
    <property type="entry name" value="Nucleotide-diphossugar_trans"/>
</dbReference>
<organism evidence="1">
    <name type="scientific">marine sediment metagenome</name>
    <dbReference type="NCBI Taxonomy" id="412755"/>
    <lineage>
        <taxon>unclassified sequences</taxon>
        <taxon>metagenomes</taxon>
        <taxon>ecological metagenomes</taxon>
    </lineage>
</organism>
<sequence>LKKCCKSAEVIIVMDFDEPDFNNIQKMFDGYKFVDIIGKTGIVTPLWKGTLISTGDIIGVIGDDVEFITENSDTIIVESMIGKPVDTVIGLNDGVGQGYSHPFMLKSHWILGGGFSPGYSHFCVDIEIKRIASYHKKWIFLENIKIIHHHINV</sequence>
<name>X0UAA7_9ZZZZ</name>
<dbReference type="AlphaFoldDB" id="X0UAA7"/>